<dbReference type="AlphaFoldDB" id="A0A058ZEG7"/>
<dbReference type="InterPro" id="IPR000626">
    <property type="entry name" value="Ubiquitin-like_dom"/>
</dbReference>
<proteinExistence type="predicted"/>
<evidence type="ECO:0000313" key="4">
    <source>
        <dbReference type="EMBL" id="KCV72341.1"/>
    </source>
</evidence>
<dbReference type="GeneID" id="20526460"/>
<feature type="compositionally biased region" description="Gly residues" evidence="1">
    <location>
        <begin position="383"/>
        <end position="396"/>
    </location>
</feature>
<dbReference type="PROSITE" id="PS50030">
    <property type="entry name" value="UBA"/>
    <property type="match status" value="1"/>
</dbReference>
<dbReference type="InterPro" id="IPR009060">
    <property type="entry name" value="UBA-like_sf"/>
</dbReference>
<dbReference type="PANTHER" id="PTHR10677">
    <property type="entry name" value="UBIQUILIN"/>
    <property type="match status" value="1"/>
</dbReference>
<feature type="region of interest" description="Disordered" evidence="1">
    <location>
        <begin position="377"/>
        <end position="396"/>
    </location>
</feature>
<dbReference type="SUPFAM" id="SSF54236">
    <property type="entry name" value="Ubiquitin-like"/>
    <property type="match status" value="1"/>
</dbReference>
<dbReference type="InterPro" id="IPR015496">
    <property type="entry name" value="Ubiquilin"/>
</dbReference>
<keyword evidence="5" id="KW-1185">Reference proteome</keyword>
<feature type="domain" description="UBA" evidence="2">
    <location>
        <begin position="333"/>
        <end position="377"/>
    </location>
</feature>
<evidence type="ECO:0000256" key="1">
    <source>
        <dbReference type="SAM" id="MobiDB-lite"/>
    </source>
</evidence>
<feature type="domain" description="Ubiquitin-like" evidence="3">
    <location>
        <begin position="1"/>
        <end position="70"/>
    </location>
</feature>
<gene>
    <name evidence="4" type="ORF">H696_01735</name>
</gene>
<dbReference type="eggNOG" id="KOG0010">
    <property type="taxonomic scope" value="Eukaryota"/>
</dbReference>
<reference evidence="4" key="1">
    <citation type="submission" date="2013-04" db="EMBL/GenBank/DDBJ databases">
        <title>The Genome Sequence of Fonticula alba ATCC 38817.</title>
        <authorList>
            <consortium name="The Broad Institute Genomics Platform"/>
            <person name="Russ C."/>
            <person name="Cuomo C."/>
            <person name="Burger G."/>
            <person name="Gray M.W."/>
            <person name="Holland P.W.H."/>
            <person name="King N."/>
            <person name="Lang F.B.F."/>
            <person name="Roger A.J."/>
            <person name="Ruiz-Trillo I."/>
            <person name="Brown M."/>
            <person name="Walker B."/>
            <person name="Young S."/>
            <person name="Zeng Q."/>
            <person name="Gargeya S."/>
            <person name="Fitzgerald M."/>
            <person name="Haas B."/>
            <person name="Abouelleil A."/>
            <person name="Allen A.W."/>
            <person name="Alvarado L."/>
            <person name="Arachchi H.M."/>
            <person name="Berlin A.M."/>
            <person name="Chapman S.B."/>
            <person name="Gainer-Dewar J."/>
            <person name="Goldberg J."/>
            <person name="Griggs A."/>
            <person name="Gujja S."/>
            <person name="Hansen M."/>
            <person name="Howarth C."/>
            <person name="Imamovic A."/>
            <person name="Ireland A."/>
            <person name="Larimer J."/>
            <person name="McCowan C."/>
            <person name="Murphy C."/>
            <person name="Pearson M."/>
            <person name="Poon T.W."/>
            <person name="Priest M."/>
            <person name="Roberts A."/>
            <person name="Saif S."/>
            <person name="Shea T."/>
            <person name="Sisk P."/>
            <person name="Sykes S."/>
            <person name="Wortman J."/>
            <person name="Nusbaum C."/>
            <person name="Birren B."/>
        </authorList>
    </citation>
    <scope>NUCLEOTIDE SEQUENCE [LARGE SCALE GENOMIC DNA]</scope>
    <source>
        <strain evidence="4">ATCC 38817</strain>
    </source>
</reference>
<dbReference type="OrthoDB" id="267397at2759"/>
<feature type="compositionally biased region" description="Low complexity" evidence="1">
    <location>
        <begin position="81"/>
        <end position="92"/>
    </location>
</feature>
<dbReference type="Pfam" id="PF00240">
    <property type="entry name" value="ubiquitin"/>
    <property type="match status" value="1"/>
</dbReference>
<accession>A0A058ZEG7</accession>
<dbReference type="Pfam" id="PF00627">
    <property type="entry name" value="UBA"/>
    <property type="match status" value="1"/>
</dbReference>
<sequence length="396" mass="39889">MKLWICPFNSDKFQVEVDDAATTMDLKEAIAKVENSSAETQRLIFAGSVLKDSEQLSSYNIVDGVSIHYVRGRAPRAAAAAAPAAAPARPATTPAPAPAAAPRPASAATPSAASVPTNISAGFDPSRSVIGAGEFSLANADLGSILSAIPGGLSSLIGDGEEGSSGLPDFEAVNQLLSQNPALREQMSQMMSDPAMMESLMNNPMFRDMLPPGSRNLMSNPAMIRLAMDPEFVQLQAQMQAVMQRHGVDLSSMMGGGGGMFGAAGASGAGSPSASQEGTNRPAAGPGAMPSLAHLEQLLSAFGGAAGAGAGAAGGSPFNFGGAAAAAQAPAEPPESRFQVQLSMLQDMGFHDSAANIRALLSSGGRVDAAVEYLLRSPPDFSSGGGSGGPGSPGSN</sequence>
<evidence type="ECO:0000259" key="3">
    <source>
        <dbReference type="PROSITE" id="PS50053"/>
    </source>
</evidence>
<dbReference type="Gene3D" id="1.10.8.10">
    <property type="entry name" value="DNA helicase RuvA subunit, C-terminal domain"/>
    <property type="match status" value="1"/>
</dbReference>
<organism evidence="4">
    <name type="scientific">Fonticula alba</name>
    <name type="common">Slime mold</name>
    <dbReference type="NCBI Taxonomy" id="691883"/>
    <lineage>
        <taxon>Eukaryota</taxon>
        <taxon>Rotosphaerida</taxon>
        <taxon>Fonticulaceae</taxon>
        <taxon>Fonticula</taxon>
    </lineage>
</organism>
<dbReference type="Gene3D" id="3.10.20.90">
    <property type="entry name" value="Phosphatidylinositol 3-kinase Catalytic Subunit, Chain A, domain 1"/>
    <property type="match status" value="1"/>
</dbReference>
<name>A0A058ZEG7_FONAL</name>
<dbReference type="InterPro" id="IPR029071">
    <property type="entry name" value="Ubiquitin-like_domsf"/>
</dbReference>
<dbReference type="SMART" id="SM00213">
    <property type="entry name" value="UBQ"/>
    <property type="match status" value="1"/>
</dbReference>
<dbReference type="GO" id="GO:0031593">
    <property type="term" value="F:polyubiquitin modification-dependent protein binding"/>
    <property type="evidence" value="ECO:0007669"/>
    <property type="project" value="TreeGrafter"/>
</dbReference>
<feature type="compositionally biased region" description="Low complexity" evidence="1">
    <location>
        <begin position="102"/>
        <end position="114"/>
    </location>
</feature>
<dbReference type="PROSITE" id="PS50053">
    <property type="entry name" value="UBIQUITIN_2"/>
    <property type="match status" value="1"/>
</dbReference>
<dbReference type="GO" id="GO:0005829">
    <property type="term" value="C:cytosol"/>
    <property type="evidence" value="ECO:0007669"/>
    <property type="project" value="TreeGrafter"/>
</dbReference>
<dbReference type="EMBL" id="KB932202">
    <property type="protein sequence ID" value="KCV72341.1"/>
    <property type="molecule type" value="Genomic_DNA"/>
</dbReference>
<dbReference type="STRING" id="691883.A0A058ZEG7"/>
<dbReference type="SMART" id="SM00165">
    <property type="entry name" value="UBA"/>
    <property type="match status" value="1"/>
</dbReference>
<feature type="region of interest" description="Disordered" evidence="1">
    <location>
        <begin position="81"/>
        <end position="114"/>
    </location>
</feature>
<feature type="region of interest" description="Disordered" evidence="1">
    <location>
        <begin position="264"/>
        <end position="287"/>
    </location>
</feature>
<dbReference type="SUPFAM" id="SSF46934">
    <property type="entry name" value="UBA-like"/>
    <property type="match status" value="1"/>
</dbReference>
<dbReference type="PANTHER" id="PTHR10677:SF3">
    <property type="entry name" value="FI07626P-RELATED"/>
    <property type="match status" value="1"/>
</dbReference>
<dbReference type="RefSeq" id="XP_009493919.1">
    <property type="nucleotide sequence ID" value="XM_009495644.1"/>
</dbReference>
<dbReference type="InterPro" id="IPR015940">
    <property type="entry name" value="UBA"/>
</dbReference>
<evidence type="ECO:0008006" key="6">
    <source>
        <dbReference type="Google" id="ProtNLM"/>
    </source>
</evidence>
<evidence type="ECO:0000313" key="5">
    <source>
        <dbReference type="Proteomes" id="UP000030693"/>
    </source>
</evidence>
<dbReference type="GO" id="GO:0006511">
    <property type="term" value="P:ubiquitin-dependent protein catabolic process"/>
    <property type="evidence" value="ECO:0007669"/>
    <property type="project" value="TreeGrafter"/>
</dbReference>
<protein>
    <recommendedName>
        <fullName evidence="6">Ubiquilin</fullName>
    </recommendedName>
</protein>
<dbReference type="Proteomes" id="UP000030693">
    <property type="component" value="Unassembled WGS sequence"/>
</dbReference>
<evidence type="ECO:0000259" key="2">
    <source>
        <dbReference type="PROSITE" id="PS50030"/>
    </source>
</evidence>
<dbReference type="OMA" id="KCAEHVD"/>